<comment type="caution">
    <text evidence="2">The sequence shown here is derived from an EMBL/GenBank/DDBJ whole genome shotgun (WGS) entry which is preliminary data.</text>
</comment>
<feature type="transmembrane region" description="Helical" evidence="1">
    <location>
        <begin position="43"/>
        <end position="64"/>
    </location>
</feature>
<evidence type="ECO:0000256" key="1">
    <source>
        <dbReference type="SAM" id="Phobius"/>
    </source>
</evidence>
<keyword evidence="1" id="KW-0472">Membrane</keyword>
<accession>G7GZU4</accession>
<dbReference type="OrthoDB" id="3692345at2"/>
<organism evidence="2 3">
    <name type="scientific">Gordonia araii NBRC 100433</name>
    <dbReference type="NCBI Taxonomy" id="1073574"/>
    <lineage>
        <taxon>Bacteria</taxon>
        <taxon>Bacillati</taxon>
        <taxon>Actinomycetota</taxon>
        <taxon>Actinomycetes</taxon>
        <taxon>Mycobacteriales</taxon>
        <taxon>Gordoniaceae</taxon>
        <taxon>Gordonia</taxon>
    </lineage>
</organism>
<name>G7GZU4_9ACTN</name>
<dbReference type="AlphaFoldDB" id="G7GZU4"/>
<keyword evidence="3" id="KW-1185">Reference proteome</keyword>
<feature type="transmembrane region" description="Helical" evidence="1">
    <location>
        <begin position="21"/>
        <end position="37"/>
    </location>
</feature>
<gene>
    <name evidence="2" type="ORF">GOARA_028_00300</name>
</gene>
<keyword evidence="1" id="KW-1133">Transmembrane helix</keyword>
<dbReference type="RefSeq" id="WP_007321196.1">
    <property type="nucleotide sequence ID" value="NZ_BAEE01000028.1"/>
</dbReference>
<protein>
    <submittedName>
        <fullName evidence="2">Uncharacterized protein</fullName>
    </submittedName>
</protein>
<proteinExistence type="predicted"/>
<evidence type="ECO:0000313" key="3">
    <source>
        <dbReference type="Proteomes" id="UP000035088"/>
    </source>
</evidence>
<evidence type="ECO:0000313" key="2">
    <source>
        <dbReference type="EMBL" id="GAB09119.1"/>
    </source>
</evidence>
<reference evidence="2 3" key="1">
    <citation type="submission" date="2011-11" db="EMBL/GenBank/DDBJ databases">
        <title>Whole genome shotgun sequence of Gordonia araii NBRC 100433.</title>
        <authorList>
            <person name="Yoshida Y."/>
            <person name="Hosoyama A."/>
            <person name="Tsuchikane K."/>
            <person name="Katsumata H."/>
            <person name="Yamazaki S."/>
            <person name="Fujita N."/>
        </authorList>
    </citation>
    <scope>NUCLEOTIDE SEQUENCE [LARGE SCALE GENOMIC DNA]</scope>
    <source>
        <strain evidence="2 3">NBRC 100433</strain>
    </source>
</reference>
<dbReference type="Proteomes" id="UP000035088">
    <property type="component" value="Unassembled WGS sequence"/>
</dbReference>
<sequence length="73" mass="7878">MPRSSCFLAWRPRGLPGVWEVLIAQKLIVGLLLLAAFRDADGAVLTGTVDVALAGVLLVAYWAARGWKAWSGR</sequence>
<dbReference type="EMBL" id="BAEE01000028">
    <property type="protein sequence ID" value="GAB09119.1"/>
    <property type="molecule type" value="Genomic_DNA"/>
</dbReference>
<keyword evidence="1" id="KW-0812">Transmembrane</keyword>